<accession>A0ABT9BQX6</accession>
<proteinExistence type="predicted"/>
<dbReference type="RefSeq" id="WP_305003858.1">
    <property type="nucleotide sequence ID" value="NZ_JAUQUB010000005.1"/>
</dbReference>
<dbReference type="Proteomes" id="UP001241072">
    <property type="component" value="Unassembled WGS sequence"/>
</dbReference>
<gene>
    <name evidence="1" type="ORF">Q5716_14455</name>
</gene>
<comment type="caution">
    <text evidence="1">The sequence shown here is derived from an EMBL/GenBank/DDBJ whole genome shotgun (WGS) entry which is preliminary data.</text>
</comment>
<keyword evidence="2" id="KW-1185">Reference proteome</keyword>
<evidence type="ECO:0000313" key="1">
    <source>
        <dbReference type="EMBL" id="MDO7883431.1"/>
    </source>
</evidence>
<evidence type="ECO:0000313" key="2">
    <source>
        <dbReference type="Proteomes" id="UP001241072"/>
    </source>
</evidence>
<organism evidence="1 2">
    <name type="scientific">Antiquaquibacter soli</name>
    <dbReference type="NCBI Taxonomy" id="3064523"/>
    <lineage>
        <taxon>Bacteria</taxon>
        <taxon>Bacillati</taxon>
        <taxon>Actinomycetota</taxon>
        <taxon>Actinomycetes</taxon>
        <taxon>Micrococcales</taxon>
        <taxon>Microbacteriaceae</taxon>
        <taxon>Antiquaquibacter</taxon>
    </lineage>
</organism>
<dbReference type="EMBL" id="JAUQUB010000005">
    <property type="protein sequence ID" value="MDO7883431.1"/>
    <property type="molecule type" value="Genomic_DNA"/>
</dbReference>
<protein>
    <submittedName>
        <fullName evidence="1">Uncharacterized protein</fullName>
    </submittedName>
</protein>
<reference evidence="1 2" key="1">
    <citation type="submission" date="2023-07" db="EMBL/GenBank/DDBJ databases">
        <title>Protaetiibacter sp. nov WY-16 isolated from soil.</title>
        <authorList>
            <person name="Liu B."/>
            <person name="Wan Y."/>
        </authorList>
    </citation>
    <scope>NUCLEOTIDE SEQUENCE [LARGE SCALE GENOMIC DNA]</scope>
    <source>
        <strain evidence="1 2">WY-16</strain>
    </source>
</reference>
<name>A0ABT9BQX6_9MICO</name>
<sequence>MPSQDLRAALDRDLLFGLVQQAIARPDRIPASRHENGFEKLTLGVDPATGALIRAHFWSRVDSESDAATVGNLHNHRWDFASLVLRGELRIATYVESSAGEDYYYYRYWPERGDELEFIGVTRLARYAIVSLGAGSEYDEPAEEIHHASPRAGVDTVTVMARSPGQKTFADVYSLRARPDVVESSSDLPMSRVAELLDDLAGLVEAARLRRR</sequence>